<organism evidence="3 4">
    <name type="scientific">Terasakiella brassicae</name>
    <dbReference type="NCBI Taxonomy" id="1634917"/>
    <lineage>
        <taxon>Bacteria</taxon>
        <taxon>Pseudomonadati</taxon>
        <taxon>Pseudomonadota</taxon>
        <taxon>Alphaproteobacteria</taxon>
        <taxon>Rhodospirillales</taxon>
        <taxon>Terasakiellaceae</taxon>
        <taxon>Terasakiella</taxon>
    </lineage>
</organism>
<gene>
    <name evidence="3" type="ORF">GCM10011332_33090</name>
</gene>
<comment type="caution">
    <text evidence="3">The sequence shown here is derived from an EMBL/GenBank/DDBJ whole genome shotgun (WGS) entry which is preliminary data.</text>
</comment>
<evidence type="ECO:0000313" key="3">
    <source>
        <dbReference type="EMBL" id="GGF76464.1"/>
    </source>
</evidence>
<name>A0A917CB55_9PROT</name>
<keyword evidence="4" id="KW-1185">Reference proteome</keyword>
<evidence type="ECO:0000259" key="2">
    <source>
        <dbReference type="PROSITE" id="PS50125"/>
    </source>
</evidence>
<dbReference type="CDD" id="cd07302">
    <property type="entry name" value="CHD"/>
    <property type="match status" value="1"/>
</dbReference>
<dbReference type="GO" id="GO:0006171">
    <property type="term" value="P:cAMP biosynthetic process"/>
    <property type="evidence" value="ECO:0007669"/>
    <property type="project" value="TreeGrafter"/>
</dbReference>
<dbReference type="SUPFAM" id="SSF55073">
    <property type="entry name" value="Nucleotide cyclase"/>
    <property type="match status" value="1"/>
</dbReference>
<evidence type="ECO:0000313" key="4">
    <source>
        <dbReference type="Proteomes" id="UP000632498"/>
    </source>
</evidence>
<dbReference type="GO" id="GO:0035556">
    <property type="term" value="P:intracellular signal transduction"/>
    <property type="evidence" value="ECO:0007669"/>
    <property type="project" value="InterPro"/>
</dbReference>
<dbReference type="Pfam" id="PF05226">
    <property type="entry name" value="CHASE2"/>
    <property type="match status" value="1"/>
</dbReference>
<dbReference type="Proteomes" id="UP000632498">
    <property type="component" value="Unassembled WGS sequence"/>
</dbReference>
<dbReference type="SMART" id="SM00044">
    <property type="entry name" value="CYCc"/>
    <property type="match status" value="1"/>
</dbReference>
<sequence>MATVKNQTFVMVQIAIVVLTVAFATLPARYISIISVAENWASDMRFSIFNTPSQTDNQIVIVRITEETLAKLPYRSPVDRGFLADKIQYLQGLGIRAIGLDILFDQPTEAEKDARLQTLLRQSDIPIIAGWTDLQTGLTETQFAFQKDYLQGVRSGFSNLYKDPVDGTVRNVFVGKKTQDGFKYSFASEIAKSVGADPLEESVRIQYRSPPDADTPAFPMYAIDVIEFLPKEWFKDKIVMIGADLPFGDRHRTPFAAALGPKDGVIPGVMIQSHMLSQIIENRTEKGTSLIAEITIATILGLLAAILVFAPIGAALRILLSLAGVVAVTYVIIWLFTEMAIVVPMLSPLLAYGGAIGLGSAYSAYQQKQHSAFVQDAFNHYLSPAMVEQLVSAPDQLKLGGETKVLTLLFCDVRGFTTISEQYDAEGLTRLINRMLTPLTDQIMSYRGTIDKYMGDCIMAFWNAPLDDPEHAKNACISARRMLDEMVTLNAALEEEARQNNKPFIPLKVGIGLNSGECVVGNMGSQQRFDYSVLGDTVNLASRLEGQSKTYGVDVVISEETFNLAPDQACVELDLIQVKGKTQAVRIYTLLGGDELAQDNSFLAFKNDFETMLANYRAQNWTQALDDLNRARTSAAAFNIPGLFTLYENRIQAWQETPPDADWDGVYRATTK</sequence>
<evidence type="ECO:0000256" key="1">
    <source>
        <dbReference type="SAM" id="Phobius"/>
    </source>
</evidence>
<proteinExistence type="predicted"/>
<dbReference type="RefSeq" id="WP_188667270.1">
    <property type="nucleotide sequence ID" value="NZ_BMHV01000050.1"/>
</dbReference>
<dbReference type="InterPro" id="IPR029787">
    <property type="entry name" value="Nucleotide_cyclase"/>
</dbReference>
<dbReference type="GO" id="GO:0004016">
    <property type="term" value="F:adenylate cyclase activity"/>
    <property type="evidence" value="ECO:0007669"/>
    <property type="project" value="UniProtKB-ARBA"/>
</dbReference>
<dbReference type="Gene3D" id="3.30.70.1230">
    <property type="entry name" value="Nucleotide cyclase"/>
    <property type="match status" value="1"/>
</dbReference>
<feature type="transmembrane region" description="Helical" evidence="1">
    <location>
        <begin position="6"/>
        <end position="26"/>
    </location>
</feature>
<keyword evidence="1" id="KW-1133">Transmembrane helix</keyword>
<dbReference type="EMBL" id="BMHV01000050">
    <property type="protein sequence ID" value="GGF76464.1"/>
    <property type="molecule type" value="Genomic_DNA"/>
</dbReference>
<dbReference type="SMART" id="SM01080">
    <property type="entry name" value="CHASE2"/>
    <property type="match status" value="1"/>
</dbReference>
<feature type="domain" description="Guanylate cyclase" evidence="2">
    <location>
        <begin position="407"/>
        <end position="545"/>
    </location>
</feature>
<feature type="transmembrane region" description="Helical" evidence="1">
    <location>
        <begin position="318"/>
        <end position="337"/>
    </location>
</feature>
<dbReference type="Pfam" id="PF00211">
    <property type="entry name" value="Guanylate_cyc"/>
    <property type="match status" value="1"/>
</dbReference>
<protein>
    <submittedName>
        <fullName evidence="3">Adenylate/guanylate cyclase domain-containing protein</fullName>
    </submittedName>
</protein>
<dbReference type="PROSITE" id="PS50125">
    <property type="entry name" value="GUANYLATE_CYCLASE_2"/>
    <property type="match status" value="1"/>
</dbReference>
<reference evidence="3" key="1">
    <citation type="journal article" date="2014" name="Int. J. Syst. Evol. Microbiol.">
        <title>Complete genome sequence of Corynebacterium casei LMG S-19264T (=DSM 44701T), isolated from a smear-ripened cheese.</title>
        <authorList>
            <consortium name="US DOE Joint Genome Institute (JGI-PGF)"/>
            <person name="Walter F."/>
            <person name="Albersmeier A."/>
            <person name="Kalinowski J."/>
            <person name="Ruckert C."/>
        </authorList>
    </citation>
    <scope>NUCLEOTIDE SEQUENCE</scope>
    <source>
        <strain evidence="3">CGMCC 1.15254</strain>
    </source>
</reference>
<dbReference type="PANTHER" id="PTHR43081:SF1">
    <property type="entry name" value="ADENYLATE CYCLASE, TERMINAL-DIFFERENTIATION SPECIFIC"/>
    <property type="match status" value="1"/>
</dbReference>
<keyword evidence="1" id="KW-0472">Membrane</keyword>
<accession>A0A917CB55</accession>
<dbReference type="InterPro" id="IPR007890">
    <property type="entry name" value="CHASE2"/>
</dbReference>
<reference evidence="3" key="2">
    <citation type="submission" date="2020-09" db="EMBL/GenBank/DDBJ databases">
        <authorList>
            <person name="Sun Q."/>
            <person name="Zhou Y."/>
        </authorList>
    </citation>
    <scope>NUCLEOTIDE SEQUENCE</scope>
    <source>
        <strain evidence="3">CGMCC 1.15254</strain>
    </source>
</reference>
<dbReference type="InterPro" id="IPR001054">
    <property type="entry name" value="A/G_cyclase"/>
</dbReference>
<dbReference type="AlphaFoldDB" id="A0A917CB55"/>
<feature type="transmembrane region" description="Helical" evidence="1">
    <location>
        <begin position="290"/>
        <end position="312"/>
    </location>
</feature>
<keyword evidence="1" id="KW-0812">Transmembrane</keyword>
<dbReference type="PANTHER" id="PTHR43081">
    <property type="entry name" value="ADENYLATE CYCLASE, TERMINAL-DIFFERENTIATION SPECIFIC-RELATED"/>
    <property type="match status" value="1"/>
</dbReference>
<feature type="transmembrane region" description="Helical" evidence="1">
    <location>
        <begin position="349"/>
        <end position="365"/>
    </location>
</feature>
<dbReference type="InterPro" id="IPR050697">
    <property type="entry name" value="Adenylyl/Guanylyl_Cyclase_3/4"/>
</dbReference>